<gene>
    <name evidence="3" type="ORF">B0H66DRAFT_614625</name>
    <name evidence="4" type="ORF">B0H66DRAFT_629677</name>
</gene>
<comment type="caution">
    <text evidence="4">The sequence shown here is derived from an EMBL/GenBank/DDBJ whole genome shotgun (WGS) entry which is preliminary data.</text>
</comment>
<dbReference type="PANTHER" id="PTHR41677:SF1">
    <property type="entry name" value="FE2OG DIOXYGENASE DOMAIN-CONTAINING PROTEIN"/>
    <property type="match status" value="1"/>
</dbReference>
<feature type="coiled-coil region" evidence="1">
    <location>
        <begin position="257"/>
        <end position="284"/>
    </location>
</feature>
<evidence type="ECO:0008006" key="6">
    <source>
        <dbReference type="Google" id="ProtNLM"/>
    </source>
</evidence>
<dbReference type="AlphaFoldDB" id="A0AAE0HVJ3"/>
<evidence type="ECO:0000256" key="1">
    <source>
        <dbReference type="SAM" id="Coils"/>
    </source>
</evidence>
<evidence type="ECO:0000313" key="3">
    <source>
        <dbReference type="EMBL" id="KAK3311865.1"/>
    </source>
</evidence>
<sequence>MAAAHILPPQALQHEEPFDPSKHLAFSPPSKVYTMADLGLPRDTGVSPVAVSEPFPLFTQEAVMRMRSEVLDERVLANCMFSSNLAPTGQLRGYAAKYAPFVYDAWKDHETLRIISQVAGIDLTVQFDYEIGHINLSSLKDKDDQNDETNDKPIVGWHRDSYPFVCVTMLSDCTGMVGGETALRTGREGEILKVRGPEMGHAVVLQGRYIEHQALRALGTKERITMVTSFRPRSSNVRDDTVLTTVRPVSDLSELYYQFAKYRLEMLEERIRQQLREMTDARAADRTVPTKKMKDFFREQAEFLAHMDQHVVDEDEVVKGALH</sequence>
<evidence type="ECO:0000256" key="2">
    <source>
        <dbReference type="SAM" id="MobiDB-lite"/>
    </source>
</evidence>
<evidence type="ECO:0000313" key="4">
    <source>
        <dbReference type="EMBL" id="KAK3313688.1"/>
    </source>
</evidence>
<dbReference type="Proteomes" id="UP001283341">
    <property type="component" value="Unassembled WGS sequence"/>
</dbReference>
<dbReference type="PANTHER" id="PTHR41677">
    <property type="entry name" value="YALI0B19030P"/>
    <property type="match status" value="1"/>
</dbReference>
<proteinExistence type="predicted"/>
<reference evidence="4" key="1">
    <citation type="journal article" date="2023" name="Mol. Phylogenet. Evol.">
        <title>Genome-scale phylogeny and comparative genomics of the fungal order Sordariales.</title>
        <authorList>
            <person name="Hensen N."/>
            <person name="Bonometti L."/>
            <person name="Westerberg I."/>
            <person name="Brannstrom I.O."/>
            <person name="Guillou S."/>
            <person name="Cros-Aarteil S."/>
            <person name="Calhoun S."/>
            <person name="Haridas S."/>
            <person name="Kuo A."/>
            <person name="Mondo S."/>
            <person name="Pangilinan J."/>
            <person name="Riley R."/>
            <person name="LaButti K."/>
            <person name="Andreopoulos B."/>
            <person name="Lipzen A."/>
            <person name="Chen C."/>
            <person name="Yan M."/>
            <person name="Daum C."/>
            <person name="Ng V."/>
            <person name="Clum A."/>
            <person name="Steindorff A."/>
            <person name="Ohm R.A."/>
            <person name="Martin F."/>
            <person name="Silar P."/>
            <person name="Natvig D.O."/>
            <person name="Lalanne C."/>
            <person name="Gautier V."/>
            <person name="Ament-Velasquez S.L."/>
            <person name="Kruys A."/>
            <person name="Hutchinson M.I."/>
            <person name="Powell A.J."/>
            <person name="Barry K."/>
            <person name="Miller A.N."/>
            <person name="Grigoriev I.V."/>
            <person name="Debuchy R."/>
            <person name="Gladieux P."/>
            <person name="Hiltunen Thoren M."/>
            <person name="Johannesson H."/>
        </authorList>
    </citation>
    <scope>NUCLEOTIDE SEQUENCE</scope>
    <source>
        <strain evidence="4">CBS 118394</strain>
    </source>
</reference>
<feature type="region of interest" description="Disordered" evidence="2">
    <location>
        <begin position="1"/>
        <end position="20"/>
    </location>
</feature>
<accession>A0AAE0HVJ3</accession>
<protein>
    <recommendedName>
        <fullName evidence="6">Fe2OG dioxygenase domain-containing protein</fullName>
    </recommendedName>
</protein>
<dbReference type="EMBL" id="JAUEDM010000007">
    <property type="protein sequence ID" value="KAK3313688.1"/>
    <property type="molecule type" value="Genomic_DNA"/>
</dbReference>
<evidence type="ECO:0000313" key="5">
    <source>
        <dbReference type="Proteomes" id="UP001283341"/>
    </source>
</evidence>
<organism evidence="4 5">
    <name type="scientific">Apodospora peruviana</name>
    <dbReference type="NCBI Taxonomy" id="516989"/>
    <lineage>
        <taxon>Eukaryota</taxon>
        <taxon>Fungi</taxon>
        <taxon>Dikarya</taxon>
        <taxon>Ascomycota</taxon>
        <taxon>Pezizomycotina</taxon>
        <taxon>Sordariomycetes</taxon>
        <taxon>Sordariomycetidae</taxon>
        <taxon>Sordariales</taxon>
        <taxon>Lasiosphaeriaceae</taxon>
        <taxon>Apodospora</taxon>
    </lineage>
</organism>
<dbReference type="EMBL" id="JAUEDM010000012">
    <property type="protein sequence ID" value="KAK3311865.1"/>
    <property type="molecule type" value="Genomic_DNA"/>
</dbReference>
<name>A0AAE0HVJ3_9PEZI</name>
<reference evidence="4" key="2">
    <citation type="submission" date="2023-06" db="EMBL/GenBank/DDBJ databases">
        <authorList>
            <consortium name="Lawrence Berkeley National Laboratory"/>
            <person name="Haridas S."/>
            <person name="Hensen N."/>
            <person name="Bonometti L."/>
            <person name="Westerberg I."/>
            <person name="Brannstrom I.O."/>
            <person name="Guillou S."/>
            <person name="Cros-Aarteil S."/>
            <person name="Calhoun S."/>
            <person name="Kuo A."/>
            <person name="Mondo S."/>
            <person name="Pangilinan J."/>
            <person name="Riley R."/>
            <person name="Labutti K."/>
            <person name="Andreopoulos B."/>
            <person name="Lipzen A."/>
            <person name="Chen C."/>
            <person name="Yanf M."/>
            <person name="Daum C."/>
            <person name="Ng V."/>
            <person name="Clum A."/>
            <person name="Steindorff A."/>
            <person name="Ohm R."/>
            <person name="Martin F."/>
            <person name="Silar P."/>
            <person name="Natvig D."/>
            <person name="Lalanne C."/>
            <person name="Gautier V."/>
            <person name="Ament-Velasquez S.L."/>
            <person name="Kruys A."/>
            <person name="Hutchinson M.I."/>
            <person name="Powell A.J."/>
            <person name="Barry K."/>
            <person name="Miller A.N."/>
            <person name="Grigoriev I.V."/>
            <person name="Debuchy R."/>
            <person name="Gladieux P."/>
            <person name="Thoren M.H."/>
            <person name="Johannesson H."/>
        </authorList>
    </citation>
    <scope>NUCLEOTIDE SEQUENCE</scope>
    <source>
        <strain evidence="4">CBS 118394</strain>
    </source>
</reference>
<keyword evidence="1" id="KW-0175">Coiled coil</keyword>
<keyword evidence="5" id="KW-1185">Reference proteome</keyword>